<dbReference type="GO" id="GO:0008865">
    <property type="term" value="F:fructokinase activity"/>
    <property type="evidence" value="ECO:0007669"/>
    <property type="project" value="UniProtKB-ARBA"/>
</dbReference>
<feature type="domain" description="Carbohydrate kinase PfkB" evidence="7">
    <location>
        <begin position="11"/>
        <end position="299"/>
    </location>
</feature>
<dbReference type="SUPFAM" id="SSF53613">
    <property type="entry name" value="Ribokinase-like"/>
    <property type="match status" value="1"/>
</dbReference>
<reference evidence="8 9" key="1">
    <citation type="submission" date="2017-10" db="EMBL/GenBank/DDBJ databases">
        <title>The draft genome sequence of Lewinella nigricans NBRC 102662.</title>
        <authorList>
            <person name="Wang K."/>
        </authorList>
    </citation>
    <scope>NUCLEOTIDE SEQUENCE [LARGE SCALE GENOMIC DNA]</scope>
    <source>
        <strain evidence="8 9">NBRC 102662</strain>
    </source>
</reference>
<keyword evidence="9" id="KW-1185">Reference proteome</keyword>
<evidence type="ECO:0000256" key="6">
    <source>
        <dbReference type="RuleBase" id="RU003704"/>
    </source>
</evidence>
<dbReference type="EMBL" id="PDUD01000029">
    <property type="protein sequence ID" value="PHN03811.1"/>
    <property type="molecule type" value="Genomic_DNA"/>
</dbReference>
<dbReference type="CDD" id="cd01166">
    <property type="entry name" value="KdgK"/>
    <property type="match status" value="1"/>
</dbReference>
<dbReference type="PANTHER" id="PTHR43085:SF1">
    <property type="entry name" value="PSEUDOURIDINE KINASE-RELATED"/>
    <property type="match status" value="1"/>
</dbReference>
<dbReference type="InterPro" id="IPR011611">
    <property type="entry name" value="PfkB_dom"/>
</dbReference>
<accession>A0A2D0N5M5</accession>
<dbReference type="PROSITE" id="PS00584">
    <property type="entry name" value="PFKB_KINASES_2"/>
    <property type="match status" value="1"/>
</dbReference>
<evidence type="ECO:0000256" key="4">
    <source>
        <dbReference type="ARBA" id="ARBA00022777"/>
    </source>
</evidence>
<dbReference type="InterPro" id="IPR050306">
    <property type="entry name" value="PfkB_Carbo_kinase"/>
</dbReference>
<keyword evidence="3" id="KW-0547">Nucleotide-binding</keyword>
<gene>
    <name evidence="8" type="ORF">CRP01_25005</name>
</gene>
<proteinExistence type="inferred from homology"/>
<dbReference type="InterPro" id="IPR029056">
    <property type="entry name" value="Ribokinase-like"/>
</dbReference>
<evidence type="ECO:0000256" key="1">
    <source>
        <dbReference type="ARBA" id="ARBA00010688"/>
    </source>
</evidence>
<evidence type="ECO:0000259" key="7">
    <source>
        <dbReference type="Pfam" id="PF00294"/>
    </source>
</evidence>
<dbReference type="Gene3D" id="3.40.1190.20">
    <property type="match status" value="1"/>
</dbReference>
<dbReference type="Proteomes" id="UP000223913">
    <property type="component" value="Unassembled WGS sequence"/>
</dbReference>
<sequence>MDSRRQRNVDILATGELLIDFISADFAENLDEATNFKRIPGGSPANLCMNMARLGNRASLAASVGNDDMGHYLFRYVQSHGVDVHQLYRVDSPTSLILVTRSQQVSNFEAYRGADSNITGDQFPESLLDDISIFHTTCFGLSREPARSAILTAAQKTSARGGQLSIDANYAAKIWPDRAEAQEILSSYVAMGAIVKISEIDWERLFDQPLSDPAVATRYFLEMGARAVCVTLGAEGSVVASAEEYHLLEAQTVEVKDTTGAGDAFWSGFLTAWLDGYELKACGHAGRRMAELKLGHFGPLPQRVERKLILGYE</sequence>
<dbReference type="GO" id="GO:0005524">
    <property type="term" value="F:ATP binding"/>
    <property type="evidence" value="ECO:0007669"/>
    <property type="project" value="UniProtKB-KW"/>
</dbReference>
<evidence type="ECO:0000256" key="3">
    <source>
        <dbReference type="ARBA" id="ARBA00022741"/>
    </source>
</evidence>
<comment type="caution">
    <text evidence="8">The sequence shown here is derived from an EMBL/GenBank/DDBJ whole genome shotgun (WGS) entry which is preliminary data.</text>
</comment>
<dbReference type="AlphaFoldDB" id="A0A2D0N5M5"/>
<evidence type="ECO:0000256" key="5">
    <source>
        <dbReference type="ARBA" id="ARBA00022840"/>
    </source>
</evidence>
<keyword evidence="2 6" id="KW-0808">Transferase</keyword>
<name>A0A2D0N5M5_FLAN2</name>
<evidence type="ECO:0000313" key="8">
    <source>
        <dbReference type="EMBL" id="PHN03811.1"/>
    </source>
</evidence>
<keyword evidence="5" id="KW-0067">ATP-binding</keyword>
<dbReference type="GO" id="GO:0006000">
    <property type="term" value="P:fructose metabolic process"/>
    <property type="evidence" value="ECO:0007669"/>
    <property type="project" value="UniProtKB-ARBA"/>
</dbReference>
<dbReference type="Pfam" id="PF00294">
    <property type="entry name" value="PfkB"/>
    <property type="match status" value="1"/>
</dbReference>
<dbReference type="PRINTS" id="PR00990">
    <property type="entry name" value="RIBOKINASE"/>
</dbReference>
<dbReference type="InterPro" id="IPR002139">
    <property type="entry name" value="Ribo/fructo_kinase"/>
</dbReference>
<comment type="similarity">
    <text evidence="1 6">Belongs to the carbohydrate kinase PfkB family.</text>
</comment>
<evidence type="ECO:0000256" key="2">
    <source>
        <dbReference type="ARBA" id="ARBA00022679"/>
    </source>
</evidence>
<keyword evidence="4 6" id="KW-0418">Kinase</keyword>
<evidence type="ECO:0000313" key="9">
    <source>
        <dbReference type="Proteomes" id="UP000223913"/>
    </source>
</evidence>
<organism evidence="8 9">
    <name type="scientific">Flavilitoribacter nigricans (strain ATCC 23147 / DSM 23189 / NBRC 102662 / NCIMB 1420 / SS-2)</name>
    <name type="common">Lewinella nigricans</name>
    <dbReference type="NCBI Taxonomy" id="1122177"/>
    <lineage>
        <taxon>Bacteria</taxon>
        <taxon>Pseudomonadati</taxon>
        <taxon>Bacteroidota</taxon>
        <taxon>Saprospiria</taxon>
        <taxon>Saprospirales</taxon>
        <taxon>Lewinellaceae</taxon>
        <taxon>Flavilitoribacter</taxon>
    </lineage>
</organism>
<dbReference type="RefSeq" id="WP_099152843.1">
    <property type="nucleotide sequence ID" value="NZ_PDUD01000029.1"/>
</dbReference>
<dbReference type="InterPro" id="IPR002173">
    <property type="entry name" value="Carboh/pur_kinase_PfkB_CS"/>
</dbReference>
<protein>
    <submittedName>
        <fullName evidence="8">Carbohydrate kinase</fullName>
    </submittedName>
</protein>
<dbReference type="PANTHER" id="PTHR43085">
    <property type="entry name" value="HEXOKINASE FAMILY MEMBER"/>
    <property type="match status" value="1"/>
</dbReference>
<dbReference type="OrthoDB" id="9813569at2"/>